<evidence type="ECO:0000313" key="1">
    <source>
        <dbReference type="EMBL" id="TGX97520.1"/>
    </source>
</evidence>
<reference evidence="1" key="1">
    <citation type="submission" date="2019-04" db="EMBL/GenBank/DDBJ databases">
        <title>Microbes associate with the intestines of laboratory mice.</title>
        <authorList>
            <person name="Navarre W."/>
            <person name="Wong E."/>
            <person name="Huang K."/>
            <person name="Tropini C."/>
            <person name="Ng K."/>
            <person name="Yu B."/>
        </authorList>
    </citation>
    <scope>NUCLEOTIDE SEQUENCE</scope>
    <source>
        <strain evidence="1">NM72_1-8</strain>
    </source>
</reference>
<name>A0AC61QX88_9FIRM</name>
<accession>A0AC61QX88</accession>
<organism evidence="1 2">
    <name type="scientific">Hominisplanchenecus murintestinalis</name>
    <dbReference type="NCBI Taxonomy" id="2941517"/>
    <lineage>
        <taxon>Bacteria</taxon>
        <taxon>Bacillati</taxon>
        <taxon>Bacillota</taxon>
        <taxon>Clostridia</taxon>
        <taxon>Lachnospirales</taxon>
        <taxon>Lachnospiraceae</taxon>
        <taxon>Hominisplanchenecus</taxon>
    </lineage>
</organism>
<gene>
    <name evidence="1" type="ORF">E5357_12350</name>
</gene>
<keyword evidence="2" id="KW-1185">Reference proteome</keyword>
<proteinExistence type="predicted"/>
<evidence type="ECO:0000313" key="2">
    <source>
        <dbReference type="Proteomes" id="UP000307720"/>
    </source>
</evidence>
<dbReference type="EMBL" id="SRZB01000030">
    <property type="protein sequence ID" value="TGX97520.1"/>
    <property type="molecule type" value="Genomic_DNA"/>
</dbReference>
<dbReference type="Proteomes" id="UP000307720">
    <property type="component" value="Unassembled WGS sequence"/>
</dbReference>
<sequence length="308" mass="35524">MWEQEILGIDFYHVLAWLFIYSVMGWIWESCYVSVKERKLVNRGFVTGPVCTIYGVGAVSVYLILRPLDGKILPLFFCGIALATTLEYLTAVVMEKLFHMSWWDYSSNRFNFQGRICLGSSIVWGFFTVIMFEILQPLVERITGLVDEASGRGVLGAAIVLYAVDFGFSMATAMQLGEKVAQMEQAMSEFSEHLQESRIFTSASELLELLDSYRRNRKYGNIRERLEKYQEMMADRIEKMGIQEQKEAAIEKLRVAVEKLSNLIVKGGWNSRRLIKAYPNLSKASKARERLMRLSRLERKENKEDVKK</sequence>
<protein>
    <submittedName>
        <fullName evidence="1">Uncharacterized protein</fullName>
    </submittedName>
</protein>
<comment type="caution">
    <text evidence="1">The sequence shown here is derived from an EMBL/GenBank/DDBJ whole genome shotgun (WGS) entry which is preliminary data.</text>
</comment>